<dbReference type="AlphaFoldDB" id="A0A4C1YCC5"/>
<comment type="caution">
    <text evidence="1">The sequence shown here is derived from an EMBL/GenBank/DDBJ whole genome shotgun (WGS) entry which is preliminary data.</text>
</comment>
<gene>
    <name evidence="1" type="ORF">EVAR_103949_1</name>
</gene>
<accession>A0A4C1YCC5</accession>
<proteinExistence type="predicted"/>
<dbReference type="Proteomes" id="UP000299102">
    <property type="component" value="Unassembled WGS sequence"/>
</dbReference>
<protein>
    <submittedName>
        <fullName evidence="1">Uncharacterized protein</fullName>
    </submittedName>
</protein>
<evidence type="ECO:0000313" key="2">
    <source>
        <dbReference type="Proteomes" id="UP000299102"/>
    </source>
</evidence>
<sequence length="100" mass="11052">MCKGQPLTKEVKIVHTTPFAQAAAFDFGLEIMDHLPHTPHLASSGHFLFSDLNTYIRGYLHTNDEGLKAFVTEYFVKQDVPAEAGSSKPLPSTPPTLPER</sequence>
<reference evidence="1 2" key="1">
    <citation type="journal article" date="2019" name="Commun. Biol.">
        <title>The bagworm genome reveals a unique fibroin gene that provides high tensile strength.</title>
        <authorList>
            <person name="Kono N."/>
            <person name="Nakamura H."/>
            <person name="Ohtoshi R."/>
            <person name="Tomita M."/>
            <person name="Numata K."/>
            <person name="Arakawa K."/>
        </authorList>
    </citation>
    <scope>NUCLEOTIDE SEQUENCE [LARGE SCALE GENOMIC DNA]</scope>
</reference>
<organism evidence="1 2">
    <name type="scientific">Eumeta variegata</name>
    <name type="common">Bagworm moth</name>
    <name type="synonym">Eumeta japonica</name>
    <dbReference type="NCBI Taxonomy" id="151549"/>
    <lineage>
        <taxon>Eukaryota</taxon>
        <taxon>Metazoa</taxon>
        <taxon>Ecdysozoa</taxon>
        <taxon>Arthropoda</taxon>
        <taxon>Hexapoda</taxon>
        <taxon>Insecta</taxon>
        <taxon>Pterygota</taxon>
        <taxon>Neoptera</taxon>
        <taxon>Endopterygota</taxon>
        <taxon>Lepidoptera</taxon>
        <taxon>Glossata</taxon>
        <taxon>Ditrysia</taxon>
        <taxon>Tineoidea</taxon>
        <taxon>Psychidae</taxon>
        <taxon>Oiketicinae</taxon>
        <taxon>Eumeta</taxon>
    </lineage>
</organism>
<evidence type="ECO:0000313" key="1">
    <source>
        <dbReference type="EMBL" id="GBP73668.1"/>
    </source>
</evidence>
<dbReference type="EMBL" id="BGZK01001182">
    <property type="protein sequence ID" value="GBP73668.1"/>
    <property type="molecule type" value="Genomic_DNA"/>
</dbReference>
<keyword evidence="2" id="KW-1185">Reference proteome</keyword>
<name>A0A4C1YCC5_EUMVA</name>